<organism evidence="1">
    <name type="scientific">OCS116 cluster bacterium</name>
    <dbReference type="NCBI Taxonomy" id="2030921"/>
    <lineage>
        <taxon>Bacteria</taxon>
        <taxon>Pseudomonadati</taxon>
        <taxon>Pseudomonadota</taxon>
        <taxon>Alphaproteobacteria</taxon>
        <taxon>OCS116 cluster</taxon>
    </lineage>
</organism>
<dbReference type="GO" id="GO:0016829">
    <property type="term" value="F:lyase activity"/>
    <property type="evidence" value="ECO:0007669"/>
    <property type="project" value="UniProtKB-ARBA"/>
</dbReference>
<sequence>MLLKQELISDDIAQQLLQGIQSVRSTGVDGIDLNPQFEDAYFAFKNALSERIGASVTGWIHVGRSRNDLGATLDRVQSNPSRNVTQSWAIFGSFSLYFHKNIRRSVRSDPYKV</sequence>
<dbReference type="AlphaFoldDB" id="A0A2A4YTW9"/>
<dbReference type="Gene3D" id="1.10.275.10">
    <property type="entry name" value="Fumarase/aspartase (N-terminal domain)"/>
    <property type="match status" value="1"/>
</dbReference>
<dbReference type="InterPro" id="IPR008948">
    <property type="entry name" value="L-Aspartase-like"/>
</dbReference>
<name>A0A2A4YTW9_9PROT</name>
<dbReference type="EMBL" id="NVUS01000022">
    <property type="protein sequence ID" value="PCI98298.1"/>
    <property type="molecule type" value="Genomic_DNA"/>
</dbReference>
<reference evidence="1" key="2">
    <citation type="journal article" date="2018" name="ISME J.">
        <title>A dynamic microbial community with high functional redundancy inhabits the cold, oxic subseafloor aquifer.</title>
        <authorList>
            <person name="Tully B.J."/>
            <person name="Wheat C.G."/>
            <person name="Glazer B.T."/>
            <person name="Huber J.A."/>
        </authorList>
    </citation>
    <scope>NUCLEOTIDE SEQUENCE</scope>
    <source>
        <strain evidence="1">NORP83</strain>
    </source>
</reference>
<evidence type="ECO:0000313" key="1">
    <source>
        <dbReference type="EMBL" id="PCI98298.1"/>
    </source>
</evidence>
<reference key="1">
    <citation type="submission" date="2017-08" db="EMBL/GenBank/DDBJ databases">
        <title>A dynamic microbial community with high functional redundancy inhabits the cold, oxic subseafloor aquifer.</title>
        <authorList>
            <person name="Tully B.J."/>
            <person name="Wheat C.G."/>
            <person name="Glazer B.T."/>
            <person name="Huber J.A."/>
        </authorList>
    </citation>
    <scope>NUCLEOTIDE SEQUENCE [LARGE SCALE GENOMIC DNA]</scope>
</reference>
<gene>
    <name evidence="1" type="ORF">COB13_13790</name>
</gene>
<proteinExistence type="predicted"/>
<comment type="caution">
    <text evidence="1">The sequence shown here is derived from an EMBL/GenBank/DDBJ whole genome shotgun (WGS) entry which is preliminary data.</text>
</comment>
<dbReference type="InterPro" id="IPR024083">
    <property type="entry name" value="Fumarase/histidase_N"/>
</dbReference>
<accession>A0A2A4YTW9</accession>
<protein>
    <submittedName>
        <fullName evidence="1">Uncharacterized protein</fullName>
    </submittedName>
</protein>
<dbReference type="SUPFAM" id="SSF48557">
    <property type="entry name" value="L-aspartase-like"/>
    <property type="match status" value="1"/>
</dbReference>